<dbReference type="EMBL" id="REGN01008686">
    <property type="protein sequence ID" value="RNA02990.1"/>
    <property type="molecule type" value="Genomic_DNA"/>
</dbReference>
<gene>
    <name evidence="1" type="ORF">BpHYR1_012993</name>
</gene>
<organism evidence="1 2">
    <name type="scientific">Brachionus plicatilis</name>
    <name type="common">Marine rotifer</name>
    <name type="synonym">Brachionus muelleri</name>
    <dbReference type="NCBI Taxonomy" id="10195"/>
    <lineage>
        <taxon>Eukaryota</taxon>
        <taxon>Metazoa</taxon>
        <taxon>Spiralia</taxon>
        <taxon>Gnathifera</taxon>
        <taxon>Rotifera</taxon>
        <taxon>Eurotatoria</taxon>
        <taxon>Monogononta</taxon>
        <taxon>Pseudotrocha</taxon>
        <taxon>Ploima</taxon>
        <taxon>Brachionidae</taxon>
        <taxon>Brachionus</taxon>
    </lineage>
</organism>
<dbReference type="AlphaFoldDB" id="A0A3M7PV94"/>
<evidence type="ECO:0000313" key="2">
    <source>
        <dbReference type="Proteomes" id="UP000276133"/>
    </source>
</evidence>
<proteinExistence type="predicted"/>
<accession>A0A3M7PV94</accession>
<dbReference type="Proteomes" id="UP000276133">
    <property type="component" value="Unassembled WGS sequence"/>
</dbReference>
<evidence type="ECO:0000313" key="1">
    <source>
        <dbReference type="EMBL" id="RNA02990.1"/>
    </source>
</evidence>
<sequence>MNVAPMSYGRNKENVENWISIVSNGIKAAGVPEDKKRAVITPYVKETTLITLLNYQKNSTLKTFEEYLKLLLKRDNSKARKGKIKLELFALKQTGDFDSFLSKFQELANESGIEQEDLMNFINRTPRKNYKGFKNGTNKINEKSKRIYKSIAKNQNKDLMPFSLIGTDCRKKN</sequence>
<keyword evidence="2" id="KW-1185">Reference proteome</keyword>
<name>A0A3M7PV94_BRAPC</name>
<reference evidence="1 2" key="1">
    <citation type="journal article" date="2018" name="Sci. Rep.">
        <title>Genomic signatures of local adaptation to the degree of environmental predictability in rotifers.</title>
        <authorList>
            <person name="Franch-Gras L."/>
            <person name="Hahn C."/>
            <person name="Garcia-Roger E.M."/>
            <person name="Carmona M.J."/>
            <person name="Serra M."/>
            <person name="Gomez A."/>
        </authorList>
    </citation>
    <scope>NUCLEOTIDE SEQUENCE [LARGE SCALE GENOMIC DNA]</scope>
    <source>
        <strain evidence="1">HYR1</strain>
    </source>
</reference>
<comment type="caution">
    <text evidence="1">The sequence shown here is derived from an EMBL/GenBank/DDBJ whole genome shotgun (WGS) entry which is preliminary data.</text>
</comment>
<protein>
    <submittedName>
        <fullName evidence="1">Uncharacterized protein</fullName>
    </submittedName>
</protein>